<gene>
    <name evidence="1" type="ORF">HHI36_014710</name>
</gene>
<reference evidence="1 2" key="1">
    <citation type="journal article" date="2021" name="BMC Biol.">
        <title>Horizontally acquired antibacterial genes associated with adaptive radiation of ladybird beetles.</title>
        <authorList>
            <person name="Li H.S."/>
            <person name="Tang X.F."/>
            <person name="Huang Y.H."/>
            <person name="Xu Z.Y."/>
            <person name="Chen M.L."/>
            <person name="Du X.Y."/>
            <person name="Qiu B.Y."/>
            <person name="Chen P.T."/>
            <person name="Zhang W."/>
            <person name="Slipinski A."/>
            <person name="Escalona H.E."/>
            <person name="Waterhouse R.M."/>
            <person name="Zwick A."/>
            <person name="Pang H."/>
        </authorList>
    </citation>
    <scope>NUCLEOTIDE SEQUENCE [LARGE SCALE GENOMIC DNA]</scope>
    <source>
        <strain evidence="1">SYSU2018</strain>
    </source>
</reference>
<accession>A0ABD2N3I4</accession>
<dbReference type="AlphaFoldDB" id="A0ABD2N3I4"/>
<dbReference type="EMBL" id="JABFTP020000062">
    <property type="protein sequence ID" value="KAL3273256.1"/>
    <property type="molecule type" value="Genomic_DNA"/>
</dbReference>
<organism evidence="1 2">
    <name type="scientific">Cryptolaemus montrouzieri</name>
    <dbReference type="NCBI Taxonomy" id="559131"/>
    <lineage>
        <taxon>Eukaryota</taxon>
        <taxon>Metazoa</taxon>
        <taxon>Ecdysozoa</taxon>
        <taxon>Arthropoda</taxon>
        <taxon>Hexapoda</taxon>
        <taxon>Insecta</taxon>
        <taxon>Pterygota</taxon>
        <taxon>Neoptera</taxon>
        <taxon>Endopterygota</taxon>
        <taxon>Coleoptera</taxon>
        <taxon>Polyphaga</taxon>
        <taxon>Cucujiformia</taxon>
        <taxon>Coccinelloidea</taxon>
        <taxon>Coccinellidae</taxon>
        <taxon>Scymninae</taxon>
        <taxon>Scymnini</taxon>
        <taxon>Cryptolaemus</taxon>
    </lineage>
</organism>
<keyword evidence="2" id="KW-1185">Reference proteome</keyword>
<sequence>MNTGDKMPKQNTYYAGVVSRAGTAGTSNQKIMEPQPQNKNHVREFCGSDTRSTAVVVNIDVSDGTGSATNLKLNHENDTEINKFNKYKSNVGNTEQEGDWKTVSYRNKLRFSRENKKPKILCNRSKTTGKESTIQGAKKRFWLYVGKIQGKDTREDDIKSWMSDVEGTDEIIVEKLTTIGQNSAFSIGLPSDSAF</sequence>
<comment type="caution">
    <text evidence="1">The sequence shown here is derived from an EMBL/GenBank/DDBJ whole genome shotgun (WGS) entry which is preliminary data.</text>
</comment>
<evidence type="ECO:0000313" key="1">
    <source>
        <dbReference type="EMBL" id="KAL3273256.1"/>
    </source>
</evidence>
<evidence type="ECO:0000313" key="2">
    <source>
        <dbReference type="Proteomes" id="UP001516400"/>
    </source>
</evidence>
<protein>
    <submittedName>
        <fullName evidence="1">Uncharacterized protein</fullName>
    </submittedName>
</protein>
<dbReference type="Proteomes" id="UP001516400">
    <property type="component" value="Unassembled WGS sequence"/>
</dbReference>
<name>A0ABD2N3I4_9CUCU</name>
<proteinExistence type="predicted"/>